<dbReference type="InterPro" id="IPR030960">
    <property type="entry name" value="DHQS/DOIS_N"/>
</dbReference>
<evidence type="ECO:0000256" key="1">
    <source>
        <dbReference type="ARBA" id="ARBA00001911"/>
    </source>
</evidence>
<feature type="binding site" evidence="7">
    <location>
        <position position="134"/>
    </location>
    <ligand>
        <name>substrate</name>
    </ligand>
</feature>
<dbReference type="Pfam" id="PF24621">
    <property type="entry name" value="DHQS_C"/>
    <property type="match status" value="1"/>
</dbReference>
<keyword evidence="7" id="KW-0067">ATP-binding</keyword>
<feature type="domain" description="3-dehydroquinate synthase N-terminal" evidence="8">
    <location>
        <begin position="233"/>
        <end position="343"/>
    </location>
</feature>
<feature type="binding site" evidence="7">
    <location>
        <begin position="11"/>
        <end position="16"/>
    </location>
    <ligand>
        <name>ATP</name>
        <dbReference type="ChEBI" id="CHEBI:30616"/>
    </ligand>
</feature>
<evidence type="ECO:0000259" key="8">
    <source>
        <dbReference type="Pfam" id="PF01761"/>
    </source>
</evidence>
<feature type="binding site" evidence="7">
    <location>
        <position position="15"/>
    </location>
    <ligand>
        <name>Mg(2+)</name>
        <dbReference type="ChEBI" id="CHEBI:18420"/>
    </ligand>
</feature>
<dbReference type="InterPro" id="IPR000623">
    <property type="entry name" value="Shikimate_kinase/TSH1"/>
</dbReference>
<dbReference type="GeneID" id="64407370"/>
<comment type="subcellular location">
    <subcellularLocation>
        <location evidence="7">Cytoplasm</location>
    </subcellularLocation>
</comment>
<keyword evidence="7" id="KW-0418">Kinase</keyword>
<dbReference type="RefSeq" id="WP_061786801.1">
    <property type="nucleotide sequence ID" value="NZ_CAURRE010000001.1"/>
</dbReference>
<feature type="binding site" evidence="7">
    <location>
        <position position="78"/>
    </location>
    <ligand>
        <name>substrate</name>
    </ligand>
</feature>
<evidence type="ECO:0000256" key="4">
    <source>
        <dbReference type="ARBA" id="ARBA00023027"/>
    </source>
</evidence>
<comment type="cofactor">
    <cofactor evidence="7">
        <name>Mg(2+)</name>
        <dbReference type="ChEBI" id="CHEBI:18420"/>
    </cofactor>
    <text evidence="7">Binds 1 Mg(2+) ion per subunit.</text>
</comment>
<dbReference type="Pfam" id="PF01761">
    <property type="entry name" value="DHQ_synthase"/>
    <property type="match status" value="1"/>
</dbReference>
<reference evidence="10 11" key="1">
    <citation type="submission" date="2018-12" db="EMBL/GenBank/DDBJ databases">
        <authorList>
            <consortium name="Pathogen Informatics"/>
        </authorList>
    </citation>
    <scope>NUCLEOTIDE SEQUENCE [LARGE SCALE GENOMIC DNA]</scope>
    <source>
        <strain evidence="10 11">NCTC12967</strain>
    </source>
</reference>
<comment type="catalytic activity">
    <reaction evidence="7">
        <text>shikimate + ATP = 3-phosphoshikimate + ADP + H(+)</text>
        <dbReference type="Rhea" id="RHEA:13121"/>
        <dbReference type="ChEBI" id="CHEBI:15378"/>
        <dbReference type="ChEBI" id="CHEBI:30616"/>
        <dbReference type="ChEBI" id="CHEBI:36208"/>
        <dbReference type="ChEBI" id="CHEBI:145989"/>
        <dbReference type="ChEBI" id="CHEBI:456216"/>
        <dbReference type="EC" id="2.7.1.71"/>
    </reaction>
</comment>
<dbReference type="GO" id="GO:0003856">
    <property type="term" value="F:3-dehydroquinate synthase activity"/>
    <property type="evidence" value="ECO:0007669"/>
    <property type="project" value="TreeGrafter"/>
</dbReference>
<dbReference type="SUPFAM" id="SSF52540">
    <property type="entry name" value="P-loop containing nucleoside triphosphate hydrolases"/>
    <property type="match status" value="1"/>
</dbReference>
<protein>
    <recommendedName>
        <fullName evidence="7">Shikimate kinase</fullName>
        <shortName evidence="7">SK</shortName>
        <ecNumber evidence="7">2.7.1.71</ecNumber>
    </recommendedName>
</protein>
<feature type="binding site" evidence="7">
    <location>
        <position position="33"/>
    </location>
    <ligand>
        <name>substrate</name>
    </ligand>
</feature>
<dbReference type="InterPro" id="IPR050071">
    <property type="entry name" value="Dehydroquinate_synthase"/>
</dbReference>
<feature type="domain" description="3-dehydroquinate synthase C-terminal" evidence="9">
    <location>
        <begin position="347"/>
        <end position="493"/>
    </location>
</feature>
<evidence type="ECO:0000313" key="11">
    <source>
        <dbReference type="Proteomes" id="UP000273044"/>
    </source>
</evidence>
<dbReference type="InterPro" id="IPR056179">
    <property type="entry name" value="DHQS_C"/>
</dbReference>
<dbReference type="InterPro" id="IPR027417">
    <property type="entry name" value="P-loop_NTPase"/>
</dbReference>
<dbReference type="GO" id="GO:0004765">
    <property type="term" value="F:shikimate kinase activity"/>
    <property type="evidence" value="ECO:0007669"/>
    <property type="project" value="UniProtKB-UniRule"/>
</dbReference>
<evidence type="ECO:0000256" key="2">
    <source>
        <dbReference type="ARBA" id="ARBA00022490"/>
    </source>
</evidence>
<evidence type="ECO:0000259" key="9">
    <source>
        <dbReference type="Pfam" id="PF24621"/>
    </source>
</evidence>
<feature type="binding site" evidence="7">
    <location>
        <position position="57"/>
    </location>
    <ligand>
        <name>substrate</name>
    </ligand>
</feature>
<dbReference type="CDD" id="cd08195">
    <property type="entry name" value="DHQS"/>
    <property type="match status" value="1"/>
</dbReference>
<feature type="binding site" evidence="7">
    <location>
        <position position="115"/>
    </location>
    <ligand>
        <name>ATP</name>
        <dbReference type="ChEBI" id="CHEBI:30616"/>
    </ligand>
</feature>
<dbReference type="Pfam" id="PF01202">
    <property type="entry name" value="SKI"/>
    <property type="match status" value="1"/>
</dbReference>
<dbReference type="CDD" id="cd00464">
    <property type="entry name" value="SK"/>
    <property type="match status" value="1"/>
</dbReference>
<dbReference type="GO" id="GO:0000287">
    <property type="term" value="F:magnesium ion binding"/>
    <property type="evidence" value="ECO:0007669"/>
    <property type="project" value="UniProtKB-UniRule"/>
</dbReference>
<keyword evidence="3 7" id="KW-0028">Amino-acid biosynthesis</keyword>
<evidence type="ECO:0000256" key="5">
    <source>
        <dbReference type="ARBA" id="ARBA00023141"/>
    </source>
</evidence>
<dbReference type="GO" id="GO:0009423">
    <property type="term" value="P:chorismate biosynthetic process"/>
    <property type="evidence" value="ECO:0007669"/>
    <property type="project" value="UniProtKB-UniRule"/>
</dbReference>
<keyword evidence="11" id="KW-1185">Reference proteome</keyword>
<dbReference type="GO" id="GO:0005737">
    <property type="term" value="C:cytoplasm"/>
    <property type="evidence" value="ECO:0007669"/>
    <property type="project" value="UniProtKB-SubCell"/>
</dbReference>
<dbReference type="PANTHER" id="PTHR43622:SF7">
    <property type="entry name" value="3-DEHYDROQUINATE SYNTHASE, CHLOROPLASTIC"/>
    <property type="match status" value="1"/>
</dbReference>
<name>A0A3S4XZ98_9ACTN</name>
<dbReference type="Gene3D" id="3.40.50.300">
    <property type="entry name" value="P-loop containing nucleotide triphosphate hydrolases"/>
    <property type="match status" value="1"/>
</dbReference>
<evidence type="ECO:0000256" key="6">
    <source>
        <dbReference type="ARBA" id="ARBA00023239"/>
    </source>
</evidence>
<sequence>MNAIALIGLSGSGKSTVGPLLAERLGLPHLDVDLVLEQREGRTIREIFDTDGEPYFRALEREITIELLAAPGVLSLGGGAPMTRAIADALDGHPVVWLRVEPESSAQRIGRDEGRPLLAGQDAVVRLRKMLSERAPTYARLASLAVDTDHASVDSVVDAVAAHVASFEPGRYIGEVIPVTADKPYEVRVGRGVSFELSQALGPRSRVAIIHTASLTREARRLGSTLDSDVVFIEVPAGREAKRPQTLTMAWRRLSRAGLTRDDAVVGFGEGPTIELAGFVAATWLRGIDFVSVPTTLLAMVDTAIGGKTGIDIGSGGDVAGAFWEPAAALCDMDHLTDLGPESLRGGMAEMAKHGFVADPRTLHLLETRTQRMFDPESQELAEAVARSIRIKTSIVSKDLRESRSEGTRVGRELLNYGHTLGRAVERHSGWGHGEAVSVGIIYAATLSRLLGHSSRAFAERQQTLLERLGLPTRYRGDVWPALRRAMNKDKKTHGTALRFVLLEDVAKPRIEVAPPEDVLRAAYGEVSD</sequence>
<dbReference type="SUPFAM" id="SSF56796">
    <property type="entry name" value="Dehydroquinate synthase-like"/>
    <property type="match status" value="1"/>
</dbReference>
<dbReference type="InterPro" id="IPR031322">
    <property type="entry name" value="Shikimate/glucono_kinase"/>
</dbReference>
<keyword evidence="4" id="KW-0520">NAD</keyword>
<comment type="subunit">
    <text evidence="7">Monomer.</text>
</comment>
<keyword evidence="7" id="KW-0547">Nucleotide-binding</keyword>
<keyword evidence="2 7" id="KW-0963">Cytoplasm</keyword>
<dbReference type="EC" id="2.7.1.71" evidence="7"/>
<dbReference type="GO" id="GO:0009073">
    <property type="term" value="P:aromatic amino acid family biosynthetic process"/>
    <property type="evidence" value="ECO:0007669"/>
    <property type="project" value="UniProtKB-KW"/>
</dbReference>
<evidence type="ECO:0000256" key="3">
    <source>
        <dbReference type="ARBA" id="ARBA00022605"/>
    </source>
</evidence>
<dbReference type="HAMAP" id="MF_00109">
    <property type="entry name" value="Shikimate_kinase"/>
    <property type="match status" value="1"/>
</dbReference>
<comment type="caution">
    <text evidence="7">Lacks conserved residue(s) required for the propagation of feature annotation.</text>
</comment>
<keyword evidence="7" id="KW-0479">Metal-binding</keyword>
<evidence type="ECO:0000256" key="7">
    <source>
        <dbReference type="HAMAP-Rule" id="MF_00109"/>
    </source>
</evidence>
<evidence type="ECO:0000313" key="10">
    <source>
        <dbReference type="EMBL" id="VEH70615.1"/>
    </source>
</evidence>
<proteinExistence type="inferred from homology"/>
<dbReference type="EMBL" id="LR134406">
    <property type="protein sequence ID" value="VEH70615.1"/>
    <property type="molecule type" value="Genomic_DNA"/>
</dbReference>
<dbReference type="GO" id="GO:0008652">
    <property type="term" value="P:amino acid biosynthetic process"/>
    <property type="evidence" value="ECO:0007669"/>
    <property type="project" value="UniProtKB-KW"/>
</dbReference>
<dbReference type="Proteomes" id="UP000273044">
    <property type="component" value="Chromosome"/>
</dbReference>
<organism evidence="10 11">
    <name type="scientific">Arachnia propionica</name>
    <dbReference type="NCBI Taxonomy" id="1750"/>
    <lineage>
        <taxon>Bacteria</taxon>
        <taxon>Bacillati</taxon>
        <taxon>Actinomycetota</taxon>
        <taxon>Actinomycetes</taxon>
        <taxon>Propionibacteriales</taxon>
        <taxon>Propionibacteriaceae</taxon>
        <taxon>Arachnia</taxon>
    </lineage>
</organism>
<dbReference type="UniPathway" id="UPA00053">
    <property type="reaction ID" value="UER00088"/>
</dbReference>
<gene>
    <name evidence="10" type="primary">aroB_2</name>
    <name evidence="7" type="synonym">aroK</name>
    <name evidence="10" type="ORF">NCTC12967_01917</name>
</gene>
<keyword evidence="7" id="KW-0460">Magnesium</keyword>
<comment type="cofactor">
    <cofactor evidence="1">
        <name>NAD(+)</name>
        <dbReference type="ChEBI" id="CHEBI:57540"/>
    </cofactor>
</comment>
<keyword evidence="7" id="KW-0808">Transferase</keyword>
<keyword evidence="5 7" id="KW-0057">Aromatic amino acid biosynthesis</keyword>
<comment type="function">
    <text evidence="7">Catalyzes the specific phosphorylation of the 3-hydroxyl group of shikimic acid using ATP as a cosubstrate.</text>
</comment>
<dbReference type="Gene3D" id="3.40.50.1970">
    <property type="match status" value="1"/>
</dbReference>
<accession>A0A3S4XZ98</accession>
<comment type="pathway">
    <text evidence="7">Metabolic intermediate biosynthesis; chorismate biosynthesis; chorismate from D-erythrose 4-phosphate and phosphoenolpyruvate: step 5/7.</text>
</comment>
<keyword evidence="6 10" id="KW-0456">Lyase</keyword>
<dbReference type="PANTHER" id="PTHR43622">
    <property type="entry name" value="3-DEHYDROQUINATE SYNTHASE"/>
    <property type="match status" value="1"/>
</dbReference>
<dbReference type="GO" id="GO:0005524">
    <property type="term" value="F:ATP binding"/>
    <property type="evidence" value="ECO:0007669"/>
    <property type="project" value="UniProtKB-UniRule"/>
</dbReference>
<dbReference type="Gene3D" id="1.20.1090.10">
    <property type="entry name" value="Dehydroquinate synthase-like - alpha domain"/>
    <property type="match status" value="1"/>
</dbReference>
<dbReference type="PRINTS" id="PR01100">
    <property type="entry name" value="SHIKIMTKNASE"/>
</dbReference>
<dbReference type="AlphaFoldDB" id="A0A3S4XZ98"/>
<comment type="similarity">
    <text evidence="7">Belongs to the shikimate kinase family.</text>
</comment>